<organism evidence="1 2">
    <name type="scientific">Cavenderia fasciculata</name>
    <name type="common">Slime mold</name>
    <name type="synonym">Dictyostelium fasciculatum</name>
    <dbReference type="NCBI Taxonomy" id="261658"/>
    <lineage>
        <taxon>Eukaryota</taxon>
        <taxon>Amoebozoa</taxon>
        <taxon>Evosea</taxon>
        <taxon>Eumycetozoa</taxon>
        <taxon>Dictyostelia</taxon>
        <taxon>Acytosteliales</taxon>
        <taxon>Cavenderiaceae</taxon>
        <taxon>Cavenderia</taxon>
    </lineage>
</organism>
<keyword evidence="2" id="KW-1185">Reference proteome</keyword>
<dbReference type="GeneID" id="14874698"/>
<dbReference type="KEGG" id="dfa:DFA_04688"/>
<name>F4PQ95_CACFS</name>
<dbReference type="AlphaFoldDB" id="F4PQ95"/>
<proteinExistence type="predicted"/>
<protein>
    <submittedName>
        <fullName evidence="1">Uncharacterized protein</fullName>
    </submittedName>
</protein>
<reference evidence="2" key="1">
    <citation type="journal article" date="2011" name="Genome Res.">
        <title>Phylogeny-wide analysis of social amoeba genomes highlights ancient origins for complex intercellular communication.</title>
        <authorList>
            <person name="Heidel A.J."/>
            <person name="Lawal H.M."/>
            <person name="Felder M."/>
            <person name="Schilde C."/>
            <person name="Helps N.R."/>
            <person name="Tunggal B."/>
            <person name="Rivero F."/>
            <person name="John U."/>
            <person name="Schleicher M."/>
            <person name="Eichinger L."/>
            <person name="Platzer M."/>
            <person name="Noegel A.A."/>
            <person name="Schaap P."/>
            <person name="Gloeckner G."/>
        </authorList>
    </citation>
    <scope>NUCLEOTIDE SEQUENCE [LARGE SCALE GENOMIC DNA]</scope>
    <source>
        <strain evidence="2">SH3</strain>
    </source>
</reference>
<dbReference type="Proteomes" id="UP000007797">
    <property type="component" value="Unassembled WGS sequence"/>
</dbReference>
<sequence length="152" mass="17852">MQLRRIGPDDFPGLKGIFEILSKDIQKAKNRKYAKSFYPKMAVFGGSILYIMKRCRISKMRFDKDWFKLEHAESIMVYVIDLVHHPYNFGLTFSEKMLMVIERIMEFIEHYISKIKKISDQGFSLISIRCNDNESLALLDTCLCINDQITII</sequence>
<evidence type="ECO:0000313" key="1">
    <source>
        <dbReference type="EMBL" id="EGG22558.1"/>
    </source>
</evidence>
<accession>F4PQ95</accession>
<evidence type="ECO:0000313" key="2">
    <source>
        <dbReference type="Proteomes" id="UP000007797"/>
    </source>
</evidence>
<gene>
    <name evidence="1" type="ORF">DFA_04688</name>
</gene>
<dbReference type="RefSeq" id="XP_004360409.1">
    <property type="nucleotide sequence ID" value="XM_004360352.1"/>
</dbReference>
<dbReference type="EMBL" id="GL883009">
    <property type="protein sequence ID" value="EGG22558.1"/>
    <property type="molecule type" value="Genomic_DNA"/>
</dbReference>